<evidence type="ECO:0000259" key="3">
    <source>
        <dbReference type="PROSITE" id="PS50937"/>
    </source>
</evidence>
<dbReference type="InterPro" id="IPR047057">
    <property type="entry name" value="MerR_fam"/>
</dbReference>
<feature type="domain" description="HTH merR-type" evidence="3">
    <location>
        <begin position="6"/>
        <end position="74"/>
    </location>
</feature>
<protein>
    <submittedName>
        <fullName evidence="4">MerR family transcriptional regulator</fullName>
    </submittedName>
</protein>
<evidence type="ECO:0000313" key="4">
    <source>
        <dbReference type="EMBL" id="QYN53560.1"/>
    </source>
</evidence>
<dbReference type="InterPro" id="IPR009061">
    <property type="entry name" value="DNA-bd_dom_put_sf"/>
</dbReference>
<dbReference type="PROSITE" id="PS00552">
    <property type="entry name" value="HTH_MERR_1"/>
    <property type="match status" value="1"/>
</dbReference>
<keyword evidence="5" id="KW-1185">Reference proteome</keyword>
<dbReference type="CDD" id="cd01109">
    <property type="entry name" value="HTH_YyaN"/>
    <property type="match status" value="1"/>
</dbReference>
<evidence type="ECO:0000256" key="2">
    <source>
        <dbReference type="SAM" id="Coils"/>
    </source>
</evidence>
<dbReference type="RefSeq" id="WP_244986817.1">
    <property type="nucleotide sequence ID" value="NZ_CP048268.1"/>
</dbReference>
<dbReference type="Pfam" id="PF13411">
    <property type="entry name" value="MerR_1"/>
    <property type="match status" value="1"/>
</dbReference>
<dbReference type="Gene3D" id="1.10.1660.10">
    <property type="match status" value="1"/>
</dbReference>
<sequence>MTNEKKYHIGEFSKMVGLSSATLRYYESEGLLVPQRDCQGQRFYTEADRDWLLFLLHLKGTGMTISELKQYIALRAQGDQTIPERLALLKRVQQNAEQQVNELQNNLKVLKHKIAWYEGKQSHQIAASETFAAYLAKIKEKNQNG</sequence>
<gene>
    <name evidence="4" type="ORF">GYM71_09075</name>
</gene>
<evidence type="ECO:0000256" key="1">
    <source>
        <dbReference type="ARBA" id="ARBA00023125"/>
    </source>
</evidence>
<evidence type="ECO:0000313" key="5">
    <source>
        <dbReference type="Proteomes" id="UP000826550"/>
    </source>
</evidence>
<accession>A0ABX8W701</accession>
<dbReference type="InterPro" id="IPR000551">
    <property type="entry name" value="MerR-type_HTH_dom"/>
</dbReference>
<dbReference type="PANTHER" id="PTHR30204:SF98">
    <property type="entry name" value="HTH-TYPE TRANSCRIPTIONAL REGULATOR ADHR"/>
    <property type="match status" value="1"/>
</dbReference>
<dbReference type="SUPFAM" id="SSF46955">
    <property type="entry name" value="Putative DNA-binding domain"/>
    <property type="match status" value="1"/>
</dbReference>
<dbReference type="PROSITE" id="PS50937">
    <property type="entry name" value="HTH_MERR_2"/>
    <property type="match status" value="1"/>
</dbReference>
<dbReference type="SMART" id="SM00422">
    <property type="entry name" value="HTH_MERR"/>
    <property type="match status" value="1"/>
</dbReference>
<dbReference type="PANTHER" id="PTHR30204">
    <property type="entry name" value="REDOX-CYCLING DRUG-SENSING TRANSCRIPTIONAL ACTIVATOR SOXR"/>
    <property type="match status" value="1"/>
</dbReference>
<reference evidence="4 5" key="1">
    <citation type="submission" date="2020-01" db="EMBL/GenBank/DDBJ databases">
        <title>Vast differences in strain-level diversity in the gut microbiota of two closely related honey bee species.</title>
        <authorList>
            <person name="Ellegaard K.M."/>
            <person name="Suenami S."/>
            <person name="Miyazaki R."/>
            <person name="Engel P."/>
        </authorList>
    </citation>
    <scope>NUCLEOTIDE SEQUENCE [LARGE SCALE GENOMIC DNA]</scope>
    <source>
        <strain evidence="4 5">ESL0416</strain>
    </source>
</reference>
<proteinExistence type="predicted"/>
<dbReference type="Proteomes" id="UP000826550">
    <property type="component" value="Chromosome"/>
</dbReference>
<keyword evidence="1" id="KW-0238">DNA-binding</keyword>
<feature type="coiled-coil region" evidence="2">
    <location>
        <begin position="86"/>
        <end position="120"/>
    </location>
</feature>
<dbReference type="EMBL" id="CP048268">
    <property type="protein sequence ID" value="QYN53560.1"/>
    <property type="molecule type" value="Genomic_DNA"/>
</dbReference>
<name>A0ABX8W701_9LACO</name>
<organism evidence="4 5">
    <name type="scientific">Lactobacillus panisapium</name>
    <dbReference type="NCBI Taxonomy" id="2012495"/>
    <lineage>
        <taxon>Bacteria</taxon>
        <taxon>Bacillati</taxon>
        <taxon>Bacillota</taxon>
        <taxon>Bacilli</taxon>
        <taxon>Lactobacillales</taxon>
        <taxon>Lactobacillaceae</taxon>
        <taxon>Lactobacillus</taxon>
    </lineage>
</organism>
<dbReference type="PRINTS" id="PR00040">
    <property type="entry name" value="HTHMERR"/>
</dbReference>
<keyword evidence="2" id="KW-0175">Coiled coil</keyword>